<feature type="compositionally biased region" description="Acidic residues" evidence="1">
    <location>
        <begin position="149"/>
        <end position="162"/>
    </location>
</feature>
<organism evidence="2 3">
    <name type="scientific">Rhodotorula toruloides</name>
    <name type="common">Yeast</name>
    <name type="synonym">Rhodosporidium toruloides</name>
    <dbReference type="NCBI Taxonomy" id="5286"/>
    <lineage>
        <taxon>Eukaryota</taxon>
        <taxon>Fungi</taxon>
        <taxon>Dikarya</taxon>
        <taxon>Basidiomycota</taxon>
        <taxon>Pucciniomycotina</taxon>
        <taxon>Microbotryomycetes</taxon>
        <taxon>Sporidiobolales</taxon>
        <taxon>Sporidiobolaceae</taxon>
        <taxon>Rhodotorula</taxon>
    </lineage>
</organism>
<feature type="compositionally biased region" description="Basic and acidic residues" evidence="1">
    <location>
        <begin position="218"/>
        <end position="235"/>
    </location>
</feature>
<protein>
    <submittedName>
        <fullName evidence="2">FGENESH: predicted gene_5.319 protein</fullName>
    </submittedName>
</protein>
<dbReference type="OMA" id="ESHASFR"/>
<gene>
    <name evidence="2" type="primary">FGENESH: predicted gene_5.319</name>
    <name evidence="2" type="ORF">BN2166_0027740</name>
</gene>
<feature type="compositionally biased region" description="Basic and acidic residues" evidence="1">
    <location>
        <begin position="179"/>
        <end position="199"/>
    </location>
</feature>
<feature type="compositionally biased region" description="Low complexity" evidence="1">
    <location>
        <begin position="200"/>
        <end position="209"/>
    </location>
</feature>
<dbReference type="Proteomes" id="UP000199069">
    <property type="component" value="Unassembled WGS sequence"/>
</dbReference>
<evidence type="ECO:0000313" key="2">
    <source>
        <dbReference type="EMBL" id="CTR06913.1"/>
    </source>
</evidence>
<reference evidence="2 3" key="1">
    <citation type="submission" date="2015-07" db="EMBL/GenBank/DDBJ databases">
        <authorList>
            <person name="Cajimat M.N.B."/>
            <person name="Milazzo M.L."/>
            <person name="Fulhorst C.F."/>
        </authorList>
    </citation>
    <scope>NUCLEOTIDE SEQUENCE [LARGE SCALE GENOMIC DNA]</scope>
    <source>
        <strain evidence="2">Single colony</strain>
    </source>
</reference>
<sequence length="531" mass="56320">MPGLLYVELAAAGGTDEATRHDSGGVVIRADQSYEAALREVQSSFSLSETTHDCCFAQRLPHRDKPFIVAPSAWELLPAGSHLEFVVTPRGQVKPVVDVPAVIKLEDPSSSAEGAAVREASLPPSTVRSQAASSQATSFHAPATPSNTDDSDVEVSDSEDESIALRGGVFGPRPSRFAGEGEHGDDGVEAENSRHDAAQRARSASPSPSTLSTRNGRIKADLRRRIEESEGEERFAGSSSNPHNSSGFARTGTPDGTPRASRTSADSEAPFRVGLDANGNVAFVAPSPAPWSPASRPAAAGPSRKGKERAHEPAAASPAKKAVKKEASSPAQVPVASTSGSADTTLRRTTSLHPDTVGDASASSYGLSSSRSFPNLSFGSASSSISPALSSIRLRVAKRTRSSSPDAAPNNERFHYWIRLPNWPTAPRNMGPLRPNLLFKQQARGDVTLGLTLARVFDAAAEHSGWEVKDLKAIFHVPDDAGKEEDVVVWGWDTILTEFCDLEEIGLEGKGDVVDFDYVPYSASRGCYDLD</sequence>
<accession>A0A0K3CDD4</accession>
<feature type="region of interest" description="Disordered" evidence="1">
    <location>
        <begin position="108"/>
        <end position="271"/>
    </location>
</feature>
<feature type="region of interest" description="Disordered" evidence="1">
    <location>
        <begin position="286"/>
        <end position="364"/>
    </location>
</feature>
<dbReference type="EMBL" id="CWKI01000005">
    <property type="protein sequence ID" value="CTR06913.1"/>
    <property type="molecule type" value="Genomic_DNA"/>
</dbReference>
<dbReference type="AlphaFoldDB" id="A0A0K3CDD4"/>
<feature type="compositionally biased region" description="Polar residues" evidence="1">
    <location>
        <begin position="335"/>
        <end position="353"/>
    </location>
</feature>
<evidence type="ECO:0000313" key="3">
    <source>
        <dbReference type="Proteomes" id="UP000199069"/>
    </source>
</evidence>
<feature type="compositionally biased region" description="Polar residues" evidence="1">
    <location>
        <begin position="123"/>
        <end position="148"/>
    </location>
</feature>
<name>A0A0K3CDD4_RHOTO</name>
<feature type="compositionally biased region" description="Low complexity" evidence="1">
    <location>
        <begin position="292"/>
        <end position="303"/>
    </location>
</feature>
<proteinExistence type="predicted"/>
<evidence type="ECO:0000256" key="1">
    <source>
        <dbReference type="SAM" id="MobiDB-lite"/>
    </source>
</evidence>
<keyword evidence="3" id="KW-1185">Reference proteome</keyword>